<proteinExistence type="predicted"/>
<dbReference type="EMBL" id="NIDN02000191">
    <property type="protein sequence ID" value="RLL94682.1"/>
    <property type="molecule type" value="Genomic_DNA"/>
</dbReference>
<sequence length="370" mass="41526">MDNDRYTLDPNGDVILLFYNVNKASPPSQRVETGSHIITLARPTTSPTINASAASPNASAIHTISPSVTFTNLQPTWELIDVSEEGQMGSDPVRIRVSSRHLALASPVFQSMFSGNWTEGYEIRYKGNTVMDMDMWDFDATLIIMNIIHGYAPRVPRRVDLDTLAKIAVIVDYYQCPGVVEVFADIWVDQLKVDMPKTFGKAVLQWICVAWVFRKQAEFLAATRVALVESPGVVPSYGLPIPYRIIEKLNDCRLQGIREALSAMDRVIDDLSSSTHRCSFECSSILLGALIKFLRLSNLIFPDPAPPYNNLSIGSLTRSVMLFARSPLWESRLSTKRRAEWHSCKLGTLLDPVRRDLEDKMRGLKLEDFA</sequence>
<keyword evidence="3" id="KW-1185">Reference proteome</keyword>
<dbReference type="STRING" id="1245748.A0A421CXT0"/>
<dbReference type="InterPro" id="IPR000210">
    <property type="entry name" value="BTB/POZ_dom"/>
</dbReference>
<name>A0A421CXT0_9EURO</name>
<dbReference type="Proteomes" id="UP000215289">
    <property type="component" value="Unassembled WGS sequence"/>
</dbReference>
<reference evidence="2 3" key="1">
    <citation type="submission" date="2018-08" db="EMBL/GenBank/DDBJ databases">
        <title>Draft genome sequences of two Aspergillus turcosus clinical strains isolated from bronchoalveolar lavage fluid: one azole-susceptible and the other azole-resistant.</title>
        <authorList>
            <person name="Parent-Michaud M."/>
            <person name="Dufresne P.J."/>
            <person name="Fournier E."/>
            <person name="Martineau C."/>
            <person name="Moreira S."/>
            <person name="Perkins V."/>
            <person name="De Repentigny L."/>
            <person name="Dufresne S.F."/>
        </authorList>
    </citation>
    <scope>NUCLEOTIDE SEQUENCE [LARGE SCALE GENOMIC DNA]</scope>
    <source>
        <strain evidence="2">HMR AF 1038</strain>
    </source>
</reference>
<protein>
    <recommendedName>
        <fullName evidence="1">BTB domain-containing protein</fullName>
    </recommendedName>
</protein>
<evidence type="ECO:0000313" key="2">
    <source>
        <dbReference type="EMBL" id="RLL94682.1"/>
    </source>
</evidence>
<dbReference type="SUPFAM" id="SSF54695">
    <property type="entry name" value="POZ domain"/>
    <property type="match status" value="1"/>
</dbReference>
<organism evidence="2 3">
    <name type="scientific">Aspergillus turcosus</name>
    <dbReference type="NCBI Taxonomy" id="1245748"/>
    <lineage>
        <taxon>Eukaryota</taxon>
        <taxon>Fungi</taxon>
        <taxon>Dikarya</taxon>
        <taxon>Ascomycota</taxon>
        <taxon>Pezizomycotina</taxon>
        <taxon>Eurotiomycetes</taxon>
        <taxon>Eurotiomycetidae</taxon>
        <taxon>Eurotiales</taxon>
        <taxon>Aspergillaceae</taxon>
        <taxon>Aspergillus</taxon>
        <taxon>Aspergillus subgen. Fumigati</taxon>
    </lineage>
</organism>
<dbReference type="Pfam" id="PF00651">
    <property type="entry name" value="BTB"/>
    <property type="match status" value="1"/>
</dbReference>
<dbReference type="InterPro" id="IPR011333">
    <property type="entry name" value="SKP1/BTB/POZ_sf"/>
</dbReference>
<evidence type="ECO:0000259" key="1">
    <source>
        <dbReference type="Pfam" id="PF00651"/>
    </source>
</evidence>
<dbReference type="Gene3D" id="3.30.710.10">
    <property type="entry name" value="Potassium Channel Kv1.1, Chain A"/>
    <property type="match status" value="1"/>
</dbReference>
<dbReference type="AlphaFoldDB" id="A0A421CXT0"/>
<evidence type="ECO:0000313" key="3">
    <source>
        <dbReference type="Proteomes" id="UP000215289"/>
    </source>
</evidence>
<comment type="caution">
    <text evidence="2">The sequence shown here is derived from an EMBL/GenBank/DDBJ whole genome shotgun (WGS) entry which is preliminary data.</text>
</comment>
<accession>A0A421CXT0</accession>
<feature type="domain" description="BTB" evidence="1">
    <location>
        <begin position="93"/>
        <end position="185"/>
    </location>
</feature>
<dbReference type="OrthoDB" id="5275938at2759"/>
<gene>
    <name evidence="2" type="ORF">CFD26_104819</name>
</gene>